<dbReference type="OrthoDB" id="8480367at2"/>
<comment type="caution">
    <text evidence="2">The sequence shown here is derived from an EMBL/GenBank/DDBJ whole genome shotgun (WGS) entry which is preliminary data.</text>
</comment>
<name>A0A2R7YTL5_9ACTN</name>
<protein>
    <submittedName>
        <fullName evidence="2">DUF3710 domain-containing protein</fullName>
    </submittedName>
</protein>
<proteinExistence type="predicted"/>
<accession>A0A2R7YTL5</accession>
<evidence type="ECO:0000256" key="1">
    <source>
        <dbReference type="SAM" id="MobiDB-lite"/>
    </source>
</evidence>
<keyword evidence="3" id="KW-1185">Reference proteome</keyword>
<feature type="region of interest" description="Disordered" evidence="1">
    <location>
        <begin position="1"/>
        <end position="62"/>
    </location>
</feature>
<dbReference type="Proteomes" id="UP000244867">
    <property type="component" value="Unassembled WGS sequence"/>
</dbReference>
<dbReference type="AlphaFoldDB" id="A0A2R7YTL5"/>
<dbReference type="EMBL" id="PYXZ01000009">
    <property type="protein sequence ID" value="PUA79653.1"/>
    <property type="molecule type" value="Genomic_DNA"/>
</dbReference>
<sequence length="236" mass="24936">MAREATVLLADSHPLPSVTTNGVTDVRFGRKSQPDTETTTGEPEDVTAEAPAQPRTDGPFDESQVIGDGVQRVDLGSLLIAPSEGHELRLQVDEKTGAVQSVMLAGQDGALEVQAFAAPRNGDLWGTVRPQIQADITGRGGKAEEREGPFGTELICQVPVQKPDGTVGLQPSRIIGVNGERWMLRASFLGRPAVAPDEAGTWEAALAQVVVRRGAGAMPVGEPIPAILPDQARRVK</sequence>
<gene>
    <name evidence="2" type="ORF">C7S10_18225</name>
</gene>
<evidence type="ECO:0000313" key="3">
    <source>
        <dbReference type="Proteomes" id="UP000244867"/>
    </source>
</evidence>
<reference evidence="2 3" key="1">
    <citation type="submission" date="2018-03" db="EMBL/GenBank/DDBJ databases">
        <authorList>
            <person name="Keele B.F."/>
        </authorList>
    </citation>
    <scope>NUCLEOTIDE SEQUENCE [LARGE SCALE GENOMIC DNA]</scope>
    <source>
        <strain evidence="2 3">IB-3</strain>
    </source>
</reference>
<dbReference type="Pfam" id="PF12502">
    <property type="entry name" value="DUF3710"/>
    <property type="match status" value="1"/>
</dbReference>
<dbReference type="InterPro" id="IPR022183">
    <property type="entry name" value="DUF3710"/>
</dbReference>
<organism evidence="2 3">
    <name type="scientific">Nocardioides currus</name>
    <dbReference type="NCBI Taxonomy" id="2133958"/>
    <lineage>
        <taxon>Bacteria</taxon>
        <taxon>Bacillati</taxon>
        <taxon>Actinomycetota</taxon>
        <taxon>Actinomycetes</taxon>
        <taxon>Propionibacteriales</taxon>
        <taxon>Nocardioidaceae</taxon>
        <taxon>Nocardioides</taxon>
    </lineage>
</organism>
<evidence type="ECO:0000313" key="2">
    <source>
        <dbReference type="EMBL" id="PUA79653.1"/>
    </source>
</evidence>